<reference evidence="2" key="1">
    <citation type="submission" date="2016-10" db="EMBL/GenBank/DDBJ databases">
        <authorList>
            <person name="Varghese N."/>
            <person name="Submissions S."/>
        </authorList>
    </citation>
    <scope>NUCLEOTIDE SEQUENCE [LARGE SCALE GENOMIC DNA]</scope>
    <source>
        <strain evidence="2">B4,CECT 8067,JCM 17497</strain>
    </source>
</reference>
<dbReference type="STRING" id="1095776.SAMN04515672_4508"/>
<dbReference type="OrthoDB" id="375983at2157"/>
<evidence type="ECO:0000313" key="2">
    <source>
        <dbReference type="Proteomes" id="UP000198882"/>
    </source>
</evidence>
<organism evidence="1 2">
    <name type="scientific">Natronorubrum texcoconense</name>
    <dbReference type="NCBI Taxonomy" id="1095776"/>
    <lineage>
        <taxon>Archaea</taxon>
        <taxon>Methanobacteriati</taxon>
        <taxon>Methanobacteriota</taxon>
        <taxon>Stenosarchaea group</taxon>
        <taxon>Halobacteria</taxon>
        <taxon>Halobacteriales</taxon>
        <taxon>Natrialbaceae</taxon>
        <taxon>Natronorubrum</taxon>
    </lineage>
</organism>
<dbReference type="Proteomes" id="UP000198882">
    <property type="component" value="Unassembled WGS sequence"/>
</dbReference>
<protein>
    <submittedName>
        <fullName evidence="1">Uncharacterized protein</fullName>
    </submittedName>
</protein>
<gene>
    <name evidence="1" type="ORF">SAMN04515672_4508</name>
</gene>
<proteinExistence type="predicted"/>
<accession>A0A1G9GI57</accession>
<keyword evidence="2" id="KW-1185">Reference proteome</keyword>
<dbReference type="AlphaFoldDB" id="A0A1G9GI57"/>
<sequence>MTGCESREPCVHRASHRIGVRHATGERIVYWHYCLCHFRAEMRRLDASTYFDVVDVGALS</sequence>
<dbReference type="RefSeq" id="WP_090312007.1">
    <property type="nucleotide sequence ID" value="NZ_FNFE01000009.1"/>
</dbReference>
<evidence type="ECO:0000313" key="1">
    <source>
        <dbReference type="EMBL" id="SDL00195.1"/>
    </source>
</evidence>
<dbReference type="EMBL" id="FNFE01000009">
    <property type="protein sequence ID" value="SDL00195.1"/>
    <property type="molecule type" value="Genomic_DNA"/>
</dbReference>
<name>A0A1G9GI57_9EURY</name>